<keyword evidence="3" id="KW-0804">Transcription</keyword>
<dbReference type="GO" id="GO:0003700">
    <property type="term" value="F:DNA-binding transcription factor activity"/>
    <property type="evidence" value="ECO:0007669"/>
    <property type="project" value="TreeGrafter"/>
</dbReference>
<dbReference type="Proteomes" id="UP000433181">
    <property type="component" value="Unassembled WGS sequence"/>
</dbReference>
<dbReference type="InterPro" id="IPR046335">
    <property type="entry name" value="LacI/GalR-like_sensor"/>
</dbReference>
<proteinExistence type="predicted"/>
<evidence type="ECO:0000256" key="2">
    <source>
        <dbReference type="ARBA" id="ARBA00023125"/>
    </source>
</evidence>
<dbReference type="Gene3D" id="1.10.260.40">
    <property type="entry name" value="lambda repressor-like DNA-binding domains"/>
    <property type="match status" value="1"/>
</dbReference>
<dbReference type="PROSITE" id="PS50932">
    <property type="entry name" value="HTH_LACI_2"/>
    <property type="match status" value="1"/>
</dbReference>
<evidence type="ECO:0000313" key="6">
    <source>
        <dbReference type="EMBL" id="MSU08561.1"/>
    </source>
</evidence>
<accession>A0A6I2UHA5</accession>
<feature type="domain" description="HTH lacI-type" evidence="5">
    <location>
        <begin position="12"/>
        <end position="66"/>
    </location>
</feature>
<dbReference type="SMART" id="SM00354">
    <property type="entry name" value="HTH_LACI"/>
    <property type="match status" value="1"/>
</dbReference>
<dbReference type="AlphaFoldDB" id="A0A6I2UHA5"/>
<evidence type="ECO:0000256" key="1">
    <source>
        <dbReference type="ARBA" id="ARBA00023015"/>
    </source>
</evidence>
<keyword evidence="2 6" id="KW-0238">DNA-binding</keyword>
<dbReference type="PANTHER" id="PTHR30146:SF109">
    <property type="entry name" value="HTH-TYPE TRANSCRIPTIONAL REGULATOR GALS"/>
    <property type="match status" value="1"/>
</dbReference>
<dbReference type="InterPro" id="IPR010982">
    <property type="entry name" value="Lambda_DNA-bd_dom_sf"/>
</dbReference>
<organism evidence="6 7">
    <name type="scientific">Anaerovibrio slackiae</name>
    <dbReference type="NCBI Taxonomy" id="2652309"/>
    <lineage>
        <taxon>Bacteria</taxon>
        <taxon>Bacillati</taxon>
        <taxon>Bacillota</taxon>
        <taxon>Negativicutes</taxon>
        <taxon>Selenomonadales</taxon>
        <taxon>Selenomonadaceae</taxon>
        <taxon>Anaerovibrio</taxon>
    </lineage>
</organism>
<dbReference type="SUPFAM" id="SSF47413">
    <property type="entry name" value="lambda repressor-like DNA-binding domains"/>
    <property type="match status" value="1"/>
</dbReference>
<feature type="compositionally biased region" description="Polar residues" evidence="4">
    <location>
        <begin position="69"/>
        <end position="81"/>
    </location>
</feature>
<dbReference type="SUPFAM" id="SSF53822">
    <property type="entry name" value="Periplasmic binding protein-like I"/>
    <property type="match status" value="1"/>
</dbReference>
<feature type="region of interest" description="Disordered" evidence="4">
    <location>
        <begin position="59"/>
        <end position="82"/>
    </location>
</feature>
<protein>
    <submittedName>
        <fullName evidence="6">LacI family DNA-binding transcriptional regulator</fullName>
    </submittedName>
</protein>
<dbReference type="InterPro" id="IPR000843">
    <property type="entry name" value="HTH_LacI"/>
</dbReference>
<comment type="caution">
    <text evidence="6">The sequence shown here is derived from an EMBL/GenBank/DDBJ whole genome shotgun (WGS) entry which is preliminary data.</text>
</comment>
<sequence length="362" mass="39897">MYTCERSLFMAVTIRDVAALAGVSPATVSRTCNNNPAISAETREKVWQAIAQLGYQVTSSGSGAADTETGPSGSRNSSGKPQTIGIIMRPQAQKGYDNPFVTRSIRGISQEAMEQNYSTIVVSGETYEQMLEYVKKLTSRQRVQGFVFLYSALEDPLISYMHEKEIPFVVIGKASAYVNDTIYVDNDNLVAGQEAANYLISLGHKRIAFVCDNISQIFAYERHAGFRLSMMQNGLDVPEEYMLYGISMPLDETSALAKLLMGSNRPTALIIVDDTVAMATLQLCHEMGLKLPEDLSIITFNNSIMVKLANPPLTTIDINSRQLGVEAASQLINLIEHPYMTATKIIVPHYLVERKSCQAPKE</sequence>
<dbReference type="InterPro" id="IPR028082">
    <property type="entry name" value="Peripla_BP_I"/>
</dbReference>
<dbReference type="CDD" id="cd01392">
    <property type="entry name" value="HTH_LacI"/>
    <property type="match status" value="1"/>
</dbReference>
<dbReference type="CDD" id="cd06294">
    <property type="entry name" value="PBP1_MalR-like"/>
    <property type="match status" value="1"/>
</dbReference>
<dbReference type="Pfam" id="PF13377">
    <property type="entry name" value="Peripla_BP_3"/>
    <property type="match status" value="1"/>
</dbReference>
<evidence type="ECO:0000256" key="4">
    <source>
        <dbReference type="SAM" id="MobiDB-lite"/>
    </source>
</evidence>
<keyword evidence="7" id="KW-1185">Reference proteome</keyword>
<evidence type="ECO:0000259" key="5">
    <source>
        <dbReference type="PROSITE" id="PS50932"/>
    </source>
</evidence>
<dbReference type="PANTHER" id="PTHR30146">
    <property type="entry name" value="LACI-RELATED TRANSCRIPTIONAL REPRESSOR"/>
    <property type="match status" value="1"/>
</dbReference>
<evidence type="ECO:0000313" key="7">
    <source>
        <dbReference type="Proteomes" id="UP000433181"/>
    </source>
</evidence>
<keyword evidence="1" id="KW-0805">Transcription regulation</keyword>
<dbReference type="EMBL" id="VUNR01000009">
    <property type="protein sequence ID" value="MSU08561.1"/>
    <property type="molecule type" value="Genomic_DNA"/>
</dbReference>
<evidence type="ECO:0000256" key="3">
    <source>
        <dbReference type="ARBA" id="ARBA00023163"/>
    </source>
</evidence>
<dbReference type="GO" id="GO:0000976">
    <property type="term" value="F:transcription cis-regulatory region binding"/>
    <property type="evidence" value="ECO:0007669"/>
    <property type="project" value="TreeGrafter"/>
</dbReference>
<name>A0A6I2UHA5_9FIRM</name>
<gene>
    <name evidence="6" type="ORF">FYJ84_06140</name>
</gene>
<dbReference type="Gene3D" id="3.40.50.2300">
    <property type="match status" value="2"/>
</dbReference>
<reference evidence="6 7" key="1">
    <citation type="submission" date="2019-08" db="EMBL/GenBank/DDBJ databases">
        <title>In-depth cultivation of the pig gut microbiome towards novel bacterial diversity and tailored functional studies.</title>
        <authorList>
            <person name="Wylensek D."/>
            <person name="Hitch T.C.A."/>
            <person name="Clavel T."/>
        </authorList>
    </citation>
    <scope>NUCLEOTIDE SEQUENCE [LARGE SCALE GENOMIC DNA]</scope>
    <source>
        <strain evidence="6 7">WCA-693-APC-5D-A</strain>
    </source>
</reference>
<dbReference type="Pfam" id="PF00356">
    <property type="entry name" value="LacI"/>
    <property type="match status" value="1"/>
</dbReference>